<dbReference type="Gene3D" id="2.160.10.10">
    <property type="entry name" value="Hexapeptide repeat proteins"/>
    <property type="match status" value="1"/>
</dbReference>
<dbReference type="InterPro" id="IPR018357">
    <property type="entry name" value="Hexapep_transf_CS"/>
</dbReference>
<dbReference type="InterPro" id="IPR020573">
    <property type="entry name" value="UDP_GlcNAc_AcTrfase_non-rep"/>
</dbReference>
<dbReference type="PATRIC" id="fig|1307839.3.peg.2036"/>
<evidence type="ECO:0000256" key="3">
    <source>
        <dbReference type="ARBA" id="ARBA00022679"/>
    </source>
</evidence>
<comment type="catalytic activity">
    <reaction evidence="7">
        <text>a UDP-3-O-[(3R)-3-hydroxyacyl]-alpha-D-glucosamine + a (3R)-hydroxyacyl-[ACP] = a UDP-2-N,3-O-bis[(3R)-3-hydroxyacyl]-alpha-D-glucosamine + holo-[ACP] + H(+)</text>
        <dbReference type="Rhea" id="RHEA:53836"/>
        <dbReference type="Rhea" id="RHEA-COMP:9685"/>
        <dbReference type="Rhea" id="RHEA-COMP:9945"/>
        <dbReference type="ChEBI" id="CHEBI:15378"/>
        <dbReference type="ChEBI" id="CHEBI:64479"/>
        <dbReference type="ChEBI" id="CHEBI:78827"/>
        <dbReference type="ChEBI" id="CHEBI:137740"/>
        <dbReference type="ChEBI" id="CHEBI:137748"/>
        <dbReference type="EC" id="2.3.1.191"/>
    </reaction>
</comment>
<keyword evidence="3 7" id="KW-0808">Transferase</keyword>
<evidence type="ECO:0000256" key="2">
    <source>
        <dbReference type="ARBA" id="ARBA00022556"/>
    </source>
</evidence>
<dbReference type="Pfam" id="PF00132">
    <property type="entry name" value="Hexapep"/>
    <property type="match status" value="2"/>
</dbReference>
<feature type="domain" description="UDP-3-O-[3-hydroxymyristoyl] glucosamine N-acyltransferase non-repeat region" evidence="8">
    <location>
        <begin position="22"/>
        <end position="90"/>
    </location>
</feature>
<dbReference type="PANTHER" id="PTHR43378">
    <property type="entry name" value="UDP-3-O-ACYLGLUCOSAMINE N-ACYLTRANSFERASE"/>
    <property type="match status" value="1"/>
</dbReference>
<dbReference type="InterPro" id="IPR011004">
    <property type="entry name" value="Trimer_LpxA-like_sf"/>
</dbReference>
<evidence type="ECO:0000256" key="7">
    <source>
        <dbReference type="HAMAP-Rule" id="MF_00523"/>
    </source>
</evidence>
<dbReference type="EMBL" id="CP013118">
    <property type="protein sequence ID" value="ALO15567.1"/>
    <property type="molecule type" value="Genomic_DNA"/>
</dbReference>
<evidence type="ECO:0000313" key="9">
    <source>
        <dbReference type="EMBL" id="ALO15567.1"/>
    </source>
</evidence>
<dbReference type="KEGG" id="blq:L21SP5_01928"/>
<evidence type="ECO:0000256" key="1">
    <source>
        <dbReference type="ARBA" id="ARBA00022516"/>
    </source>
</evidence>
<sequence>MMEFTAAQIAEALQGKVEGDENVKVNNVAPIEQGKPGTLSFLSNPKYTEYIYGTEASIVIVNEDFKPEKPVKAALIKVPDAYQAFATLLTMYEQAKPVPEGIDSMSKIDETAKVGEKVFVDTYAVIGKNAKIGDRVQIHAQAYVGNNVTIGAGTVIYPGVKIYHDCVIGKQVTIHAGAVIGADGFGFAPKKGENYQKIPQIGNVVLEDHVEIGANTCIDRATMGSTIIREGVKLDNLIQVAHNVEIGHHTVMASQVGISGSTKIGKDCMFGGQVGLAGHINIGDNVKAGAQAGISGNIKDNQTVLGSPAISYIRERKAMAVYRNLPELWRKLNDLEQKINN</sequence>
<dbReference type="SUPFAM" id="SSF51161">
    <property type="entry name" value="Trimeric LpxA-like enzymes"/>
    <property type="match status" value="1"/>
</dbReference>
<name>A0A0S2HZR8_9BACT</name>
<comment type="function">
    <text evidence="7">Catalyzes the N-acylation of UDP-3-O-acylglucosamine using 3-hydroxyacyl-ACP as the acyl donor. Is involved in the biosynthesis of lipid A, a phosphorylated glycolipid that anchors the lipopolysaccharide to the outer membrane of the cell.</text>
</comment>
<dbReference type="InterPro" id="IPR001451">
    <property type="entry name" value="Hexapep"/>
</dbReference>
<evidence type="ECO:0000256" key="4">
    <source>
        <dbReference type="ARBA" id="ARBA00022737"/>
    </source>
</evidence>
<dbReference type="GO" id="GO:0103118">
    <property type="term" value="F:UDP-3-O-[(3R)-3-hydroxyacyl]-glucosamine N-acyltransferase activity"/>
    <property type="evidence" value="ECO:0007669"/>
    <property type="project" value="UniProtKB-EC"/>
</dbReference>
<proteinExistence type="inferred from homology"/>
<dbReference type="GO" id="GO:0016410">
    <property type="term" value="F:N-acyltransferase activity"/>
    <property type="evidence" value="ECO:0007669"/>
    <property type="project" value="InterPro"/>
</dbReference>
<dbReference type="InterPro" id="IPR007691">
    <property type="entry name" value="LpxD"/>
</dbReference>
<dbReference type="NCBIfam" id="TIGR01853">
    <property type="entry name" value="lipid_A_lpxD"/>
    <property type="match status" value="1"/>
</dbReference>
<comment type="subunit">
    <text evidence="7">Homotrimer.</text>
</comment>
<dbReference type="Proteomes" id="UP000064893">
    <property type="component" value="Chromosome"/>
</dbReference>
<keyword evidence="5 7" id="KW-0443">Lipid metabolism</keyword>
<dbReference type="PANTHER" id="PTHR43378:SF2">
    <property type="entry name" value="UDP-3-O-ACYLGLUCOSAMINE N-ACYLTRANSFERASE 1, MITOCHONDRIAL-RELATED"/>
    <property type="match status" value="1"/>
</dbReference>
<dbReference type="GO" id="GO:0016020">
    <property type="term" value="C:membrane"/>
    <property type="evidence" value="ECO:0007669"/>
    <property type="project" value="GOC"/>
</dbReference>
<dbReference type="HAMAP" id="MF_00523">
    <property type="entry name" value="LpxD"/>
    <property type="match status" value="1"/>
</dbReference>
<keyword evidence="1 7" id="KW-0444">Lipid biosynthesis</keyword>
<evidence type="ECO:0000256" key="5">
    <source>
        <dbReference type="ARBA" id="ARBA00023098"/>
    </source>
</evidence>
<dbReference type="EC" id="2.3.1.191" evidence="7"/>
<dbReference type="AlphaFoldDB" id="A0A0S2HZR8"/>
<dbReference type="Gene3D" id="3.40.1390.10">
    <property type="entry name" value="MurE/MurF, N-terminal domain"/>
    <property type="match status" value="1"/>
</dbReference>
<keyword evidence="6 7" id="KW-0012">Acyltransferase</keyword>
<accession>A0A0S2HZR8</accession>
<comment type="pathway">
    <text evidence="7">Bacterial outer membrane biogenesis; LPS lipid A biosynthesis.</text>
</comment>
<evidence type="ECO:0000259" key="8">
    <source>
        <dbReference type="Pfam" id="PF04613"/>
    </source>
</evidence>
<dbReference type="Pfam" id="PF04613">
    <property type="entry name" value="LpxD"/>
    <property type="match status" value="1"/>
</dbReference>
<keyword evidence="10" id="KW-1185">Reference proteome</keyword>
<dbReference type="UniPathway" id="UPA00973"/>
<dbReference type="GO" id="GO:0009245">
    <property type="term" value="P:lipid A biosynthetic process"/>
    <property type="evidence" value="ECO:0007669"/>
    <property type="project" value="UniProtKB-UniRule"/>
</dbReference>
<keyword evidence="4 7" id="KW-0677">Repeat</keyword>
<dbReference type="CDD" id="cd03352">
    <property type="entry name" value="LbH_LpxD"/>
    <property type="match status" value="1"/>
</dbReference>
<keyword evidence="2 7" id="KW-0441">Lipid A biosynthesis</keyword>
<protein>
    <recommendedName>
        <fullName evidence="7">UDP-3-O-acylglucosamine N-acyltransferase</fullName>
        <ecNumber evidence="7">2.3.1.191</ecNumber>
    </recommendedName>
</protein>
<comment type="similarity">
    <text evidence="7">Belongs to the transferase hexapeptide repeat family. LpxD subfamily.</text>
</comment>
<evidence type="ECO:0000256" key="6">
    <source>
        <dbReference type="ARBA" id="ARBA00023315"/>
    </source>
</evidence>
<gene>
    <name evidence="7 9" type="primary">lpxD</name>
    <name evidence="9" type="ORF">L21SP5_01928</name>
</gene>
<organism evidence="9 10">
    <name type="scientific">Salinivirga cyanobacteriivorans</name>
    <dbReference type="NCBI Taxonomy" id="1307839"/>
    <lineage>
        <taxon>Bacteria</taxon>
        <taxon>Pseudomonadati</taxon>
        <taxon>Bacteroidota</taxon>
        <taxon>Bacteroidia</taxon>
        <taxon>Bacteroidales</taxon>
        <taxon>Salinivirgaceae</taxon>
        <taxon>Salinivirga</taxon>
    </lineage>
</organism>
<reference evidence="9 10" key="1">
    <citation type="submission" date="2015-11" db="EMBL/GenBank/DDBJ databases">
        <title>Description and complete genome sequence of a novel strain predominating in hypersaline microbial mats and representing a new family of the Bacteriodetes phylum.</title>
        <authorList>
            <person name="Spring S."/>
            <person name="Bunk B."/>
            <person name="Sproer C."/>
            <person name="Klenk H.-P."/>
        </authorList>
    </citation>
    <scope>NUCLEOTIDE SEQUENCE [LARGE SCALE GENOMIC DNA]</scope>
    <source>
        <strain evidence="9 10">L21-Spi-D4</strain>
    </source>
</reference>
<dbReference type="Pfam" id="PF14602">
    <property type="entry name" value="Hexapep_2"/>
    <property type="match status" value="1"/>
</dbReference>
<dbReference type="PROSITE" id="PS00101">
    <property type="entry name" value="HEXAPEP_TRANSFERASES"/>
    <property type="match status" value="1"/>
</dbReference>
<feature type="active site" description="Proton acceptor" evidence="7">
    <location>
        <position position="242"/>
    </location>
</feature>
<dbReference type="STRING" id="1307839.L21SP5_01928"/>
<evidence type="ECO:0000313" key="10">
    <source>
        <dbReference type="Proteomes" id="UP000064893"/>
    </source>
</evidence>
<dbReference type="NCBIfam" id="NF002060">
    <property type="entry name" value="PRK00892.1"/>
    <property type="match status" value="1"/>
</dbReference>